<protein>
    <submittedName>
        <fullName evidence="2">DUF2304 domain-containing protein</fullName>
    </submittedName>
</protein>
<evidence type="ECO:0000313" key="2">
    <source>
        <dbReference type="EMBL" id="MEC4295667.1"/>
    </source>
</evidence>
<name>A0ABU6J0P3_9ACTN</name>
<dbReference type="RefSeq" id="WP_326455063.1">
    <property type="nucleotide sequence ID" value="NZ_JAYMFH010000016.1"/>
</dbReference>
<evidence type="ECO:0000313" key="3">
    <source>
        <dbReference type="Proteomes" id="UP001343724"/>
    </source>
</evidence>
<dbReference type="EMBL" id="JAYMFH010000016">
    <property type="protein sequence ID" value="MEC4295667.1"/>
    <property type="molecule type" value="Genomic_DNA"/>
</dbReference>
<dbReference type="Pfam" id="PF10066">
    <property type="entry name" value="DUF2304"/>
    <property type="match status" value="1"/>
</dbReference>
<keyword evidence="1" id="KW-0472">Membrane</keyword>
<feature type="transmembrane region" description="Helical" evidence="1">
    <location>
        <begin position="6"/>
        <end position="24"/>
    </location>
</feature>
<feature type="transmembrane region" description="Helical" evidence="1">
    <location>
        <begin position="36"/>
        <end position="55"/>
    </location>
</feature>
<keyword evidence="1" id="KW-0812">Transmembrane</keyword>
<keyword evidence="3" id="KW-1185">Reference proteome</keyword>
<feature type="transmembrane region" description="Helical" evidence="1">
    <location>
        <begin position="67"/>
        <end position="89"/>
    </location>
</feature>
<proteinExistence type="predicted"/>
<dbReference type="InterPro" id="IPR019277">
    <property type="entry name" value="DUF2304"/>
</dbReference>
<sequence>MSIYLRLLVAATSILFLCFVVQMIRRERFLLKYSFFWLLLGILGLVAAIFPGWVISLSRALGFEAPVNFLFFACIVILMGVTLTLCSVASRLAKRVTSLTQEVSLLKSGAYGQPDEEQ</sequence>
<comment type="caution">
    <text evidence="2">The sequence shown here is derived from an EMBL/GenBank/DDBJ whole genome shotgun (WGS) entry which is preliminary data.</text>
</comment>
<gene>
    <name evidence="2" type="ORF">VJ920_10125</name>
</gene>
<dbReference type="Proteomes" id="UP001343724">
    <property type="component" value="Unassembled WGS sequence"/>
</dbReference>
<reference evidence="2 3" key="1">
    <citation type="submission" date="2024-01" db="EMBL/GenBank/DDBJ databases">
        <title>novel species in genus Adlercreutzia.</title>
        <authorList>
            <person name="Liu X."/>
        </authorList>
    </citation>
    <scope>NUCLEOTIDE SEQUENCE [LARGE SCALE GENOMIC DNA]</scope>
    <source>
        <strain evidence="2 3">R22</strain>
    </source>
</reference>
<organism evidence="2 3">
    <name type="scientific">Adlercreutzia shanghongiae</name>
    <dbReference type="NCBI Taxonomy" id="3111773"/>
    <lineage>
        <taxon>Bacteria</taxon>
        <taxon>Bacillati</taxon>
        <taxon>Actinomycetota</taxon>
        <taxon>Coriobacteriia</taxon>
        <taxon>Eggerthellales</taxon>
        <taxon>Eggerthellaceae</taxon>
        <taxon>Adlercreutzia</taxon>
    </lineage>
</organism>
<keyword evidence="1" id="KW-1133">Transmembrane helix</keyword>
<evidence type="ECO:0000256" key="1">
    <source>
        <dbReference type="SAM" id="Phobius"/>
    </source>
</evidence>
<accession>A0ABU6J0P3</accession>